<dbReference type="AlphaFoldDB" id="A0A1R4IZ11"/>
<evidence type="ECO:0000313" key="4">
    <source>
        <dbReference type="Proteomes" id="UP000196230"/>
    </source>
</evidence>
<protein>
    <recommendedName>
        <fullName evidence="5">Cellulose biosynthesis protein BcsF</fullName>
    </recommendedName>
</protein>
<dbReference type="RefSeq" id="WP_087133880.1">
    <property type="nucleotide sequence ID" value="NZ_CP126965.1"/>
</dbReference>
<evidence type="ECO:0008006" key="5">
    <source>
        <dbReference type="Google" id="ProtNLM"/>
    </source>
</evidence>
<gene>
    <name evidence="3" type="ORF">FM125_05465</name>
</gene>
<keyword evidence="2" id="KW-0472">Membrane</keyword>
<feature type="transmembrane region" description="Helical" evidence="2">
    <location>
        <begin position="6"/>
        <end position="27"/>
    </location>
</feature>
<keyword evidence="2" id="KW-0812">Transmembrane</keyword>
<dbReference type="EMBL" id="FUKP01000037">
    <property type="protein sequence ID" value="SJN25092.1"/>
    <property type="molecule type" value="Genomic_DNA"/>
</dbReference>
<reference evidence="3 4" key="1">
    <citation type="submission" date="2017-02" db="EMBL/GenBank/DDBJ databases">
        <authorList>
            <person name="Peterson S.W."/>
        </authorList>
    </citation>
    <scope>NUCLEOTIDE SEQUENCE [LARGE SCALE GENOMIC DNA]</scope>
    <source>
        <strain evidence="3 4">2B3F</strain>
    </source>
</reference>
<evidence type="ECO:0000256" key="1">
    <source>
        <dbReference type="SAM" id="MobiDB-lite"/>
    </source>
</evidence>
<feature type="region of interest" description="Disordered" evidence="1">
    <location>
        <begin position="44"/>
        <end position="72"/>
    </location>
</feature>
<sequence>MSTTEWVVVGLMVLALIAMPFIARAVLRAPMERIIERKDMRSRPGLIVGNSPAHRRAKARAGRQTRRRPDDG</sequence>
<dbReference type="Proteomes" id="UP000196230">
    <property type="component" value="Unassembled WGS sequence"/>
</dbReference>
<evidence type="ECO:0000256" key="2">
    <source>
        <dbReference type="SAM" id="Phobius"/>
    </source>
</evidence>
<accession>A0A1R4IZ11</accession>
<proteinExistence type="predicted"/>
<feature type="compositionally biased region" description="Basic residues" evidence="1">
    <location>
        <begin position="53"/>
        <end position="66"/>
    </location>
</feature>
<name>A0A1R4IZ11_9MICC</name>
<keyword evidence="2" id="KW-1133">Transmembrane helix</keyword>
<evidence type="ECO:0000313" key="3">
    <source>
        <dbReference type="EMBL" id="SJN25092.1"/>
    </source>
</evidence>
<organism evidence="3 4">
    <name type="scientific">Micrococcus lylae</name>
    <dbReference type="NCBI Taxonomy" id="1273"/>
    <lineage>
        <taxon>Bacteria</taxon>
        <taxon>Bacillati</taxon>
        <taxon>Actinomycetota</taxon>
        <taxon>Actinomycetes</taxon>
        <taxon>Micrococcales</taxon>
        <taxon>Micrococcaceae</taxon>
        <taxon>Micrococcus</taxon>
    </lineage>
</organism>